<accession>E6SN62</accession>
<dbReference type="STRING" id="693979.Bache_2772"/>
<protein>
    <recommendedName>
        <fullName evidence="1">Tetrapyrrole biosynthesis uroporphyrinogen III synthase domain-containing protein</fullName>
    </recommendedName>
</protein>
<dbReference type="eggNOG" id="COG1587">
    <property type="taxonomic scope" value="Bacteria"/>
</dbReference>
<dbReference type="EMBL" id="CP002352">
    <property type="protein sequence ID" value="ADV44715.1"/>
    <property type="molecule type" value="Genomic_DNA"/>
</dbReference>
<dbReference type="Pfam" id="PF02602">
    <property type="entry name" value="HEM4"/>
    <property type="match status" value="1"/>
</dbReference>
<evidence type="ECO:0000313" key="2">
    <source>
        <dbReference type="EMBL" id="ADV44715.1"/>
    </source>
</evidence>
<evidence type="ECO:0000259" key="1">
    <source>
        <dbReference type="Pfam" id="PF02602"/>
    </source>
</evidence>
<sequence>MQNQIPILITAPEGYAQRFREALLSVSNSSGKLFKPTCIPMIETVVAYESPTFKAFMEIIGSFDYIVFSSRKAIEAVAAYHTVANRKLPEKMKCCAIGKDNEFLEECLGIHPSFIPDEPSPAGIVRKFSKIAGIEGKRVAVLAPLVTGMEEPDTVPLFMKALHDIGMVADRIPAYITRATIHSKQKQIHQLILSRHFRCIAFSSGAEIKALLESLSPEESITDFFFGIDIACFGPYTADYARKQGLPVCLTAKDFSSFHGFALILEDFYTSL</sequence>
<dbReference type="AlphaFoldDB" id="E6SN62"/>
<dbReference type="InterPro" id="IPR036108">
    <property type="entry name" value="4pyrrol_syn_uPrphyn_synt_sf"/>
</dbReference>
<name>E6SN62_BACT6</name>
<dbReference type="Proteomes" id="UP000008630">
    <property type="component" value="Chromosome"/>
</dbReference>
<dbReference type="GO" id="GO:0004852">
    <property type="term" value="F:uroporphyrinogen-III synthase activity"/>
    <property type="evidence" value="ECO:0007669"/>
    <property type="project" value="InterPro"/>
</dbReference>
<proteinExistence type="predicted"/>
<gene>
    <name evidence="2" type="ordered locus">Bache_2772</name>
</gene>
<dbReference type="CDD" id="cd06578">
    <property type="entry name" value="HemD"/>
    <property type="match status" value="1"/>
</dbReference>
<dbReference type="InterPro" id="IPR003754">
    <property type="entry name" value="4pyrrol_synth_uPrphyn_synth"/>
</dbReference>
<dbReference type="KEGG" id="bhl:Bache_2772"/>
<dbReference type="PATRIC" id="fig|693979.3.peg.2903"/>
<evidence type="ECO:0000313" key="3">
    <source>
        <dbReference type="Proteomes" id="UP000008630"/>
    </source>
</evidence>
<reference evidence="2 3" key="2">
    <citation type="journal article" date="2011" name="Stand. Genomic Sci.">
        <title>Complete genome sequence of Bacteroides helcogenes type strain (P 36-108).</title>
        <authorList>
            <person name="Pati A."/>
            <person name="Gronow S."/>
            <person name="Zeytun A."/>
            <person name="Lapidus A."/>
            <person name="Nolan M."/>
            <person name="Hammon N."/>
            <person name="Deshpande S."/>
            <person name="Cheng J.F."/>
            <person name="Tapia R."/>
            <person name="Han C."/>
            <person name="Goodwin L."/>
            <person name="Pitluck S."/>
            <person name="Liolios K."/>
            <person name="Pagani I."/>
            <person name="Ivanova N."/>
            <person name="Mavromatis K."/>
            <person name="Chen A."/>
            <person name="Palaniappan K."/>
            <person name="Land M."/>
            <person name="Hauser L."/>
            <person name="Chang Y.J."/>
            <person name="Jeffries C.D."/>
            <person name="Detter J.C."/>
            <person name="Brambilla E."/>
            <person name="Rohde M."/>
            <person name="Goker M."/>
            <person name="Woyke T."/>
            <person name="Bristow J."/>
            <person name="Eisen J.A."/>
            <person name="Markowitz V."/>
            <person name="Hugenholtz P."/>
            <person name="Kyrpides N.C."/>
            <person name="Klenk H.P."/>
            <person name="Lucas S."/>
        </authorList>
    </citation>
    <scope>NUCLEOTIDE SEQUENCE [LARGE SCALE GENOMIC DNA]</scope>
    <source>
        <strain evidence="3">ATCC 35417 / DSM 20613 / JCM 6297 / CCUG 15421 / P 36-108</strain>
    </source>
</reference>
<dbReference type="GO" id="GO:0033014">
    <property type="term" value="P:tetrapyrrole biosynthetic process"/>
    <property type="evidence" value="ECO:0007669"/>
    <property type="project" value="InterPro"/>
</dbReference>
<dbReference type="PANTHER" id="PTHR38020:SF1">
    <property type="entry name" value="UROPORPHYRINOGEN-III SYNTHASE"/>
    <property type="match status" value="1"/>
</dbReference>
<dbReference type="RefSeq" id="WP_013548302.1">
    <property type="nucleotide sequence ID" value="NC_014933.1"/>
</dbReference>
<dbReference type="HOGENOM" id="CLU_011276_9_3_10"/>
<dbReference type="Gene3D" id="3.40.50.10090">
    <property type="match status" value="2"/>
</dbReference>
<feature type="domain" description="Tetrapyrrole biosynthesis uroporphyrinogen III synthase" evidence="1">
    <location>
        <begin position="34"/>
        <end position="256"/>
    </location>
</feature>
<dbReference type="OrthoDB" id="1063889at2"/>
<dbReference type="PANTHER" id="PTHR38020">
    <property type="entry name" value="UROPORPHYRINOGEN-III SYNTHASE"/>
    <property type="match status" value="1"/>
</dbReference>
<keyword evidence="3" id="KW-1185">Reference proteome</keyword>
<dbReference type="SUPFAM" id="SSF69618">
    <property type="entry name" value="HemD-like"/>
    <property type="match status" value="1"/>
</dbReference>
<organism evidence="2 3">
    <name type="scientific">Bacteroides helcogenes (strain ATCC 35417 / DSM 20613 / JCM 6297 / CCUG 15421 / P 36-108)</name>
    <dbReference type="NCBI Taxonomy" id="693979"/>
    <lineage>
        <taxon>Bacteria</taxon>
        <taxon>Pseudomonadati</taxon>
        <taxon>Bacteroidota</taxon>
        <taxon>Bacteroidia</taxon>
        <taxon>Bacteroidales</taxon>
        <taxon>Bacteroidaceae</taxon>
        <taxon>Bacteroides</taxon>
    </lineage>
</organism>
<reference key="1">
    <citation type="submission" date="2010-11" db="EMBL/GenBank/DDBJ databases">
        <title>The complete genome of Bacteroides helcogenes P 36-108.</title>
        <authorList>
            <consortium name="US DOE Joint Genome Institute (JGI-PGF)"/>
            <person name="Lucas S."/>
            <person name="Copeland A."/>
            <person name="Lapidus A."/>
            <person name="Bruce D."/>
            <person name="Goodwin L."/>
            <person name="Pitluck S."/>
            <person name="Kyrpides N."/>
            <person name="Mavromatis K."/>
            <person name="Ivanova N."/>
            <person name="Zeytun A."/>
            <person name="Brettin T."/>
            <person name="Detter J.C."/>
            <person name="Tapia R."/>
            <person name="Han C."/>
            <person name="Land M."/>
            <person name="Hauser L."/>
            <person name="Markowitz V."/>
            <person name="Cheng J.-F."/>
            <person name="Hugenholtz P."/>
            <person name="Woyke T."/>
            <person name="Wu D."/>
            <person name="Gronow S."/>
            <person name="Wellnitz S."/>
            <person name="Brambilla E."/>
            <person name="Klenk H.-P."/>
            <person name="Eisen J.A."/>
        </authorList>
    </citation>
    <scope>NUCLEOTIDE SEQUENCE</scope>
    <source>
        <strain>P 36-108</strain>
    </source>
</reference>